<proteinExistence type="predicted"/>
<evidence type="ECO:0000256" key="5">
    <source>
        <dbReference type="ARBA" id="ARBA00023136"/>
    </source>
</evidence>
<keyword evidence="4 6" id="KW-1133">Transmembrane helix</keyword>
<dbReference type="OMA" id="FNNINHR"/>
<dbReference type="Proteomes" id="UP000070544">
    <property type="component" value="Unassembled WGS sequence"/>
</dbReference>
<keyword evidence="2" id="KW-0813">Transport</keyword>
<name>A0A139B0M6_GONPJ</name>
<feature type="transmembrane region" description="Helical" evidence="6">
    <location>
        <begin position="277"/>
        <end position="303"/>
    </location>
</feature>
<dbReference type="InterPro" id="IPR037272">
    <property type="entry name" value="SNS_sf"/>
</dbReference>
<feature type="transmembrane region" description="Helical" evidence="6">
    <location>
        <begin position="51"/>
        <end position="69"/>
    </location>
</feature>
<evidence type="ECO:0000256" key="3">
    <source>
        <dbReference type="ARBA" id="ARBA00022692"/>
    </source>
</evidence>
<dbReference type="STRING" id="1344416.A0A139B0M6"/>
<dbReference type="PROSITE" id="PS50267">
    <property type="entry name" value="NA_NEUROTRAN_SYMP_3"/>
    <property type="match status" value="1"/>
</dbReference>
<accession>A0A139B0M6</accession>
<evidence type="ECO:0000256" key="1">
    <source>
        <dbReference type="ARBA" id="ARBA00004141"/>
    </source>
</evidence>
<dbReference type="PRINTS" id="PR00176">
    <property type="entry name" value="NANEUSMPORT"/>
</dbReference>
<dbReference type="InterPro" id="IPR000175">
    <property type="entry name" value="Na/ntran_symport"/>
</dbReference>
<dbReference type="AlphaFoldDB" id="A0A139B0M6"/>
<feature type="transmembrane region" description="Helical" evidence="6">
    <location>
        <begin position="164"/>
        <end position="184"/>
    </location>
</feature>
<dbReference type="EMBL" id="KQ965731">
    <property type="protein sequence ID" value="KXS22548.1"/>
    <property type="molecule type" value="Genomic_DNA"/>
</dbReference>
<feature type="transmembrane region" description="Helical" evidence="6">
    <location>
        <begin position="101"/>
        <end position="122"/>
    </location>
</feature>
<keyword evidence="3 6" id="KW-0812">Transmembrane</keyword>
<reference evidence="7 8" key="1">
    <citation type="journal article" date="2015" name="Genome Biol. Evol.">
        <title>Phylogenomic analyses indicate that early fungi evolved digesting cell walls of algal ancestors of land plants.</title>
        <authorList>
            <person name="Chang Y."/>
            <person name="Wang S."/>
            <person name="Sekimoto S."/>
            <person name="Aerts A.L."/>
            <person name="Choi C."/>
            <person name="Clum A."/>
            <person name="LaButti K.M."/>
            <person name="Lindquist E.A."/>
            <person name="Yee Ngan C."/>
            <person name="Ohm R.A."/>
            <person name="Salamov A.A."/>
            <person name="Grigoriev I.V."/>
            <person name="Spatafora J.W."/>
            <person name="Berbee M.L."/>
        </authorList>
    </citation>
    <scope>NUCLEOTIDE SEQUENCE [LARGE SCALE GENOMIC DNA]</scope>
    <source>
        <strain evidence="7 8">JEL478</strain>
    </source>
</reference>
<feature type="transmembrane region" description="Helical" evidence="6">
    <location>
        <begin position="196"/>
        <end position="220"/>
    </location>
</feature>
<keyword evidence="8" id="KW-1185">Reference proteome</keyword>
<protein>
    <submittedName>
        <fullName evidence="7">Sodium:neurotransmitter symporter</fullName>
    </submittedName>
</protein>
<dbReference type="Pfam" id="PF00209">
    <property type="entry name" value="SNF"/>
    <property type="match status" value="1"/>
</dbReference>
<organism evidence="7 8">
    <name type="scientific">Gonapodya prolifera (strain JEL478)</name>
    <name type="common">Monoblepharis prolifera</name>
    <dbReference type="NCBI Taxonomy" id="1344416"/>
    <lineage>
        <taxon>Eukaryota</taxon>
        <taxon>Fungi</taxon>
        <taxon>Fungi incertae sedis</taxon>
        <taxon>Chytridiomycota</taxon>
        <taxon>Chytridiomycota incertae sedis</taxon>
        <taxon>Monoblepharidomycetes</taxon>
        <taxon>Monoblepharidales</taxon>
        <taxon>Gonapodyaceae</taxon>
        <taxon>Gonapodya</taxon>
    </lineage>
</organism>
<dbReference type="OrthoDB" id="6581954at2759"/>
<evidence type="ECO:0000313" key="8">
    <source>
        <dbReference type="Proteomes" id="UP000070544"/>
    </source>
</evidence>
<feature type="transmembrane region" description="Helical" evidence="6">
    <location>
        <begin position="21"/>
        <end position="39"/>
    </location>
</feature>
<feature type="transmembrane region" description="Helical" evidence="6">
    <location>
        <begin position="442"/>
        <end position="464"/>
    </location>
</feature>
<feature type="transmembrane region" description="Helical" evidence="6">
    <location>
        <begin position="240"/>
        <end position="265"/>
    </location>
</feature>
<evidence type="ECO:0000256" key="2">
    <source>
        <dbReference type="ARBA" id="ARBA00022448"/>
    </source>
</evidence>
<feature type="transmembrane region" description="Helical" evidence="6">
    <location>
        <begin position="409"/>
        <end position="430"/>
    </location>
</feature>
<feature type="transmembrane region" description="Helical" evidence="6">
    <location>
        <begin position="323"/>
        <end position="346"/>
    </location>
</feature>
<sequence length="563" mass="61215">MESGSTLGVARKRDAWDNRTSYLAAASASAIGLGNLFRYPSQVWANYGLQWFIPYGCSLVLIGIPLLGLEMVLGQIARSGNIAAFGRIHPALRGMGLASQVCGYIVPMYYNVLISYALFYLLKSFVNPLPWTANGGSADNVSEYFYDEVLQYSSINGGDPAPSVVVPSLYGLTVFVWIAIYAALFRGPSVMGKVSMVTTAISVLMLFVIVIRACTLPNAWDGIKLYIGTWRSSNLATTSVWTSAAGQVFFSTGICQGVFSAYASYADIYENTVEDAYIVALANAAYEVIGGFAAFGIAGFLAMDPNTVKLNSYAVGFVTYPQAIATLPGANAWSFFFFLTVFLLGWDSSWSLLETLATSLYDARWFSSVTSRRWGKELILGGMCIVGALASLLYCTSFGLDAIGAVDQYVTELGLIVVGFMYCFGISYLYRFRDVVQEVGWVAFSVHCATYLIAPIFGVVIGYASTPLTGFVSGLIGGTIGFASAHFLANNPETDMGYSEHVAKLYWLNFYTCDQFRKDVDGVLLQAAGNRPFPTWWVAVLRFATAPILLGKGNRHSMKEGRK</sequence>
<dbReference type="GO" id="GO:0035725">
    <property type="term" value="P:sodium ion transmembrane transport"/>
    <property type="evidence" value="ECO:0007669"/>
    <property type="project" value="TreeGrafter"/>
</dbReference>
<dbReference type="PANTHER" id="PTHR11616:SF240">
    <property type="entry name" value="BLOATED TUBULES, ISOFORM B-RELATED"/>
    <property type="match status" value="1"/>
</dbReference>
<evidence type="ECO:0000256" key="6">
    <source>
        <dbReference type="SAM" id="Phobius"/>
    </source>
</evidence>
<evidence type="ECO:0000256" key="4">
    <source>
        <dbReference type="ARBA" id="ARBA00022989"/>
    </source>
</evidence>
<dbReference type="SUPFAM" id="SSF161070">
    <property type="entry name" value="SNF-like"/>
    <property type="match status" value="1"/>
</dbReference>
<feature type="transmembrane region" description="Helical" evidence="6">
    <location>
        <begin position="470"/>
        <end position="489"/>
    </location>
</feature>
<comment type="subcellular location">
    <subcellularLocation>
        <location evidence="1">Membrane</location>
        <topology evidence="1">Multi-pass membrane protein</topology>
    </subcellularLocation>
</comment>
<dbReference type="GO" id="GO:0005886">
    <property type="term" value="C:plasma membrane"/>
    <property type="evidence" value="ECO:0007669"/>
    <property type="project" value="TreeGrafter"/>
</dbReference>
<dbReference type="PANTHER" id="PTHR11616">
    <property type="entry name" value="SODIUM/CHLORIDE DEPENDENT TRANSPORTER"/>
    <property type="match status" value="1"/>
</dbReference>
<evidence type="ECO:0000313" key="7">
    <source>
        <dbReference type="EMBL" id="KXS22548.1"/>
    </source>
</evidence>
<feature type="transmembrane region" description="Helical" evidence="6">
    <location>
        <begin position="378"/>
        <end position="403"/>
    </location>
</feature>
<gene>
    <name evidence="7" type="ORF">M427DRAFT_174857</name>
</gene>
<keyword evidence="5 6" id="KW-0472">Membrane</keyword>